<name>A0A834YB23_TETSI</name>
<evidence type="ECO:0000259" key="2">
    <source>
        <dbReference type="PROSITE" id="PS50250"/>
    </source>
</evidence>
<evidence type="ECO:0000256" key="1">
    <source>
        <dbReference type="ARBA" id="ARBA00022942"/>
    </source>
</evidence>
<dbReference type="Proteomes" id="UP000655225">
    <property type="component" value="Unassembled WGS sequence"/>
</dbReference>
<evidence type="ECO:0000313" key="3">
    <source>
        <dbReference type="EMBL" id="KAF8379013.1"/>
    </source>
</evidence>
<dbReference type="EMBL" id="JABCRI010000022">
    <property type="protein sequence ID" value="KAF8379013.1"/>
    <property type="molecule type" value="Genomic_DNA"/>
</dbReference>
<keyword evidence="1" id="KW-0647">Proteasome</keyword>
<protein>
    <recommendedName>
        <fullName evidence="2">PCI domain-containing protein</fullName>
    </recommendedName>
</protein>
<dbReference type="GO" id="GO:0005198">
    <property type="term" value="F:structural molecule activity"/>
    <property type="evidence" value="ECO:0007669"/>
    <property type="project" value="TreeGrafter"/>
</dbReference>
<proteinExistence type="predicted"/>
<feature type="domain" description="PCI" evidence="2">
    <location>
        <begin position="216"/>
        <end position="399"/>
    </location>
</feature>
<reference evidence="3 4" key="1">
    <citation type="submission" date="2020-04" db="EMBL/GenBank/DDBJ databases">
        <title>Plant Genome Project.</title>
        <authorList>
            <person name="Zhang R.-G."/>
        </authorList>
    </citation>
    <scope>NUCLEOTIDE SEQUENCE [LARGE SCALE GENOMIC DNA]</scope>
    <source>
        <strain evidence="3">YNK0</strain>
        <tissue evidence="3">Leaf</tissue>
    </source>
</reference>
<dbReference type="Pfam" id="PF22037">
    <property type="entry name" value="PSD13_N"/>
    <property type="match status" value="1"/>
</dbReference>
<dbReference type="PANTHER" id="PTHR10539:SF0">
    <property type="entry name" value="26S PROTEASOME NON-ATPASE REGULATORY SUBUNIT 13"/>
    <property type="match status" value="1"/>
</dbReference>
<dbReference type="GO" id="GO:0005634">
    <property type="term" value="C:nucleus"/>
    <property type="evidence" value="ECO:0007669"/>
    <property type="project" value="TreeGrafter"/>
</dbReference>
<dbReference type="GO" id="GO:0008541">
    <property type="term" value="C:proteasome regulatory particle, lid subcomplex"/>
    <property type="evidence" value="ECO:0007669"/>
    <property type="project" value="TreeGrafter"/>
</dbReference>
<accession>A0A834YB23</accession>
<evidence type="ECO:0000313" key="4">
    <source>
        <dbReference type="Proteomes" id="UP000655225"/>
    </source>
</evidence>
<organism evidence="3 4">
    <name type="scientific">Tetracentron sinense</name>
    <name type="common">Spur-leaf</name>
    <dbReference type="NCBI Taxonomy" id="13715"/>
    <lineage>
        <taxon>Eukaryota</taxon>
        <taxon>Viridiplantae</taxon>
        <taxon>Streptophyta</taxon>
        <taxon>Embryophyta</taxon>
        <taxon>Tracheophyta</taxon>
        <taxon>Spermatophyta</taxon>
        <taxon>Magnoliopsida</taxon>
        <taxon>Trochodendrales</taxon>
        <taxon>Trochodendraceae</taxon>
        <taxon>Tetracentron</taxon>
    </lineage>
</organism>
<comment type="caution">
    <text evidence="3">The sequence shown here is derived from an EMBL/GenBank/DDBJ whole genome shotgun (WGS) entry which is preliminary data.</text>
</comment>
<dbReference type="InterPro" id="IPR035298">
    <property type="entry name" value="PSMD13"/>
</dbReference>
<dbReference type="PROSITE" id="PS50250">
    <property type="entry name" value="PCI"/>
    <property type="match status" value="1"/>
</dbReference>
<dbReference type="AlphaFoldDB" id="A0A834YB23"/>
<dbReference type="GO" id="GO:0005829">
    <property type="term" value="C:cytosol"/>
    <property type="evidence" value="ECO:0007669"/>
    <property type="project" value="TreeGrafter"/>
</dbReference>
<sequence length="444" mass="50945">MPGGELDQVEHNPFLNDGSEAIGRATQCRRMHQKRKDLDRIRDPWSPEEDDALQKLVWSLRSKSSSVRLGGAPSFPSRMRRCVAFILLLYTKAGDALIQLYHNFITDFETKINLLKLAHFSVIVSRQYSEKEAAIGYLEGVIEKLRATRELRIEEPILYVKMQIAAYKLEKGDQKECKKLLEDGKTTLDSMTDIDPSVYASYHWVSSQNYKSRQEFAEFYKSALLYLAYTSGESLSETFKLDLAFDLSLSALLGDNIYNFGELLAHPIIKSLLGTKVEWLYYILQAFNSGDLVRYQELCRVHKDALSAQPALVENEKKLLEKINILCLMEIIFSRPSEERTIPLTIIAERTKLSIEDVEYLLMKSLSSHRHGNFAWYNMRIFWYKFSRVTTESFGSNLCSESYEPGFSQLLHAGIGAIGTETCLFFQCKASQLVLLRMQPLRGR</sequence>
<dbReference type="InterPro" id="IPR000717">
    <property type="entry name" value="PCI_dom"/>
</dbReference>
<dbReference type="OrthoDB" id="1093at2759"/>
<dbReference type="PANTHER" id="PTHR10539">
    <property type="entry name" value="26S PROTEASOME NON-ATPASE REGULATORY SUBUNIT 13"/>
    <property type="match status" value="1"/>
</dbReference>
<dbReference type="GO" id="GO:0006511">
    <property type="term" value="P:ubiquitin-dependent protein catabolic process"/>
    <property type="evidence" value="ECO:0007669"/>
    <property type="project" value="TreeGrafter"/>
</dbReference>
<dbReference type="InterPro" id="IPR054179">
    <property type="entry name" value="PSD13_N"/>
</dbReference>
<gene>
    <name evidence="3" type="ORF">HHK36_028440</name>
</gene>
<keyword evidence="4" id="KW-1185">Reference proteome</keyword>